<accession>A0A8J7RLR2</accession>
<dbReference type="RefSeq" id="WP_209336745.1">
    <property type="nucleotide sequence ID" value="NZ_JAGIYY010000009.1"/>
</dbReference>
<keyword evidence="2" id="KW-1185">Reference proteome</keyword>
<sequence length="66" mass="6861">MATLPLALGIADAILSAARRHVGLDVSATADELLRAFPVDGVTYDDVADTLREEARFAGLCAEAAC</sequence>
<name>A0A8J7RLR2_9HYPH</name>
<dbReference type="AlphaFoldDB" id="A0A8J7RLR2"/>
<organism evidence="1 2">
    <name type="scientific">Tianweitania sediminis</name>
    <dbReference type="NCBI Taxonomy" id="1502156"/>
    <lineage>
        <taxon>Bacteria</taxon>
        <taxon>Pseudomonadati</taxon>
        <taxon>Pseudomonadota</taxon>
        <taxon>Alphaproteobacteria</taxon>
        <taxon>Hyphomicrobiales</taxon>
        <taxon>Phyllobacteriaceae</taxon>
        <taxon>Tianweitania</taxon>
    </lineage>
</organism>
<evidence type="ECO:0000313" key="1">
    <source>
        <dbReference type="EMBL" id="MBP0440711.1"/>
    </source>
</evidence>
<reference evidence="1" key="1">
    <citation type="submission" date="2021-03" db="EMBL/GenBank/DDBJ databases">
        <title>Genome sequencing and assembly of Tianweitania sediminis.</title>
        <authorList>
            <person name="Chhetri G."/>
        </authorList>
    </citation>
    <scope>NUCLEOTIDE SEQUENCE</scope>
    <source>
        <strain evidence="1">Z8</strain>
    </source>
</reference>
<evidence type="ECO:0000313" key="2">
    <source>
        <dbReference type="Proteomes" id="UP000666240"/>
    </source>
</evidence>
<proteinExistence type="predicted"/>
<dbReference type="Proteomes" id="UP000666240">
    <property type="component" value="Unassembled WGS sequence"/>
</dbReference>
<protein>
    <submittedName>
        <fullName evidence="1">Uncharacterized protein</fullName>
    </submittedName>
</protein>
<dbReference type="EMBL" id="JAGIYY010000009">
    <property type="protein sequence ID" value="MBP0440711.1"/>
    <property type="molecule type" value="Genomic_DNA"/>
</dbReference>
<gene>
    <name evidence="1" type="ORF">J5Y06_18845</name>
</gene>
<comment type="caution">
    <text evidence="1">The sequence shown here is derived from an EMBL/GenBank/DDBJ whole genome shotgun (WGS) entry which is preliminary data.</text>
</comment>